<gene>
    <name evidence="1" type="ORF">DHETER_LOCUS6510</name>
</gene>
<proteinExistence type="predicted"/>
<sequence length="41" mass="4394">NRDNQIGGLKTARKFHSICATEIGKIGAKVATSANIILNRI</sequence>
<keyword evidence="2" id="KW-1185">Reference proteome</keyword>
<protein>
    <submittedName>
        <fullName evidence="1">16392_t:CDS:1</fullName>
    </submittedName>
</protein>
<feature type="non-terminal residue" evidence="1">
    <location>
        <position position="1"/>
    </location>
</feature>
<name>A0ACA9MEJ4_9GLOM</name>
<reference evidence="1" key="1">
    <citation type="submission" date="2021-06" db="EMBL/GenBank/DDBJ databases">
        <authorList>
            <person name="Kallberg Y."/>
            <person name="Tangrot J."/>
            <person name="Rosling A."/>
        </authorList>
    </citation>
    <scope>NUCLEOTIDE SEQUENCE</scope>
    <source>
        <strain evidence="1">IL203A</strain>
    </source>
</reference>
<organism evidence="1 2">
    <name type="scientific">Dentiscutata heterogama</name>
    <dbReference type="NCBI Taxonomy" id="1316150"/>
    <lineage>
        <taxon>Eukaryota</taxon>
        <taxon>Fungi</taxon>
        <taxon>Fungi incertae sedis</taxon>
        <taxon>Mucoromycota</taxon>
        <taxon>Glomeromycotina</taxon>
        <taxon>Glomeromycetes</taxon>
        <taxon>Diversisporales</taxon>
        <taxon>Gigasporaceae</taxon>
        <taxon>Dentiscutata</taxon>
    </lineage>
</organism>
<evidence type="ECO:0000313" key="2">
    <source>
        <dbReference type="Proteomes" id="UP000789702"/>
    </source>
</evidence>
<comment type="caution">
    <text evidence="1">The sequence shown here is derived from an EMBL/GenBank/DDBJ whole genome shotgun (WGS) entry which is preliminary data.</text>
</comment>
<dbReference type="EMBL" id="CAJVPU010008275">
    <property type="protein sequence ID" value="CAG8582064.1"/>
    <property type="molecule type" value="Genomic_DNA"/>
</dbReference>
<evidence type="ECO:0000313" key="1">
    <source>
        <dbReference type="EMBL" id="CAG8582064.1"/>
    </source>
</evidence>
<accession>A0ACA9MEJ4</accession>
<dbReference type="Proteomes" id="UP000789702">
    <property type="component" value="Unassembled WGS sequence"/>
</dbReference>